<keyword evidence="9" id="KW-1185">Reference proteome</keyword>
<evidence type="ECO:0000259" key="7">
    <source>
        <dbReference type="Pfam" id="PF00082"/>
    </source>
</evidence>
<dbReference type="InterPro" id="IPR022398">
    <property type="entry name" value="Peptidase_S8_His-AS"/>
</dbReference>
<dbReference type="InterPro" id="IPR000209">
    <property type="entry name" value="Peptidase_S8/S53_dom"/>
</dbReference>
<feature type="active site" description="Charge relay system" evidence="5">
    <location>
        <position position="162"/>
    </location>
</feature>
<gene>
    <name evidence="8" type="ORF">ACFPOE_21250</name>
</gene>
<dbReference type="Gene3D" id="3.40.50.200">
    <property type="entry name" value="Peptidase S8/S53 domain"/>
    <property type="match status" value="1"/>
</dbReference>
<dbReference type="InterPro" id="IPR050131">
    <property type="entry name" value="Peptidase_S8_subtilisin-like"/>
</dbReference>
<dbReference type="InterPro" id="IPR023827">
    <property type="entry name" value="Peptidase_S8_Asp-AS"/>
</dbReference>
<organism evidence="8 9">
    <name type="scientific">Caenimonas terrae</name>
    <dbReference type="NCBI Taxonomy" id="696074"/>
    <lineage>
        <taxon>Bacteria</taxon>
        <taxon>Pseudomonadati</taxon>
        <taxon>Pseudomonadota</taxon>
        <taxon>Betaproteobacteria</taxon>
        <taxon>Burkholderiales</taxon>
        <taxon>Comamonadaceae</taxon>
        <taxon>Caenimonas</taxon>
    </lineage>
</organism>
<dbReference type="Pfam" id="PF00082">
    <property type="entry name" value="Peptidase_S8"/>
    <property type="match status" value="1"/>
</dbReference>
<dbReference type="EMBL" id="JBHSMF010000010">
    <property type="protein sequence ID" value="MFC5500084.1"/>
    <property type="molecule type" value="Genomic_DNA"/>
</dbReference>
<evidence type="ECO:0000313" key="9">
    <source>
        <dbReference type="Proteomes" id="UP001596037"/>
    </source>
</evidence>
<dbReference type="PROSITE" id="PS00137">
    <property type="entry name" value="SUBTILASE_HIS"/>
    <property type="match status" value="1"/>
</dbReference>
<dbReference type="PRINTS" id="PR00723">
    <property type="entry name" value="SUBTILISIN"/>
</dbReference>
<keyword evidence="6" id="KW-0732">Signal</keyword>
<dbReference type="SUPFAM" id="SSF52743">
    <property type="entry name" value="Subtilisin-like"/>
    <property type="match status" value="1"/>
</dbReference>
<keyword evidence="3 5" id="KW-0378">Hydrolase</keyword>
<evidence type="ECO:0000256" key="5">
    <source>
        <dbReference type="PROSITE-ProRule" id="PRU01240"/>
    </source>
</evidence>
<evidence type="ECO:0000256" key="3">
    <source>
        <dbReference type="ARBA" id="ARBA00022801"/>
    </source>
</evidence>
<dbReference type="PANTHER" id="PTHR43806:SF11">
    <property type="entry name" value="CEREVISIN-RELATED"/>
    <property type="match status" value="1"/>
</dbReference>
<feature type="signal peptide" evidence="6">
    <location>
        <begin position="1"/>
        <end position="26"/>
    </location>
</feature>
<evidence type="ECO:0000256" key="2">
    <source>
        <dbReference type="ARBA" id="ARBA00022670"/>
    </source>
</evidence>
<reference evidence="9" key="1">
    <citation type="journal article" date="2019" name="Int. J. Syst. Evol. Microbiol.">
        <title>The Global Catalogue of Microorganisms (GCM) 10K type strain sequencing project: providing services to taxonomists for standard genome sequencing and annotation.</title>
        <authorList>
            <consortium name="The Broad Institute Genomics Platform"/>
            <consortium name="The Broad Institute Genome Sequencing Center for Infectious Disease"/>
            <person name="Wu L."/>
            <person name="Ma J."/>
        </authorList>
    </citation>
    <scope>NUCLEOTIDE SEQUENCE [LARGE SCALE GENOMIC DNA]</scope>
    <source>
        <strain evidence="9">CCUG 57401</strain>
    </source>
</reference>
<sequence>MIRPLVLAWMLAWLSWLAPASADAQAAPPHQVLVFLTMPPPHFRPDANDSGGYANPAGVSARRRVAAALARSYGLRLASGWPMPLLGVDCYAMDVPEASAPAEIADRLAREPGVAWAQVMNVFRPMGQDARLFNLQPAAQQWHLAELHRTATGHGVRVAVIDSGIQADHPDLSGQADARLNLLTDSPDAAELHGTAVAGIIAARGDDRSGIVGIAPHVRLLALRACWQRSTADTLCSSLSLARALDAALRRGADVINLSLGGPVDPLIQRLIELALARGVAVVAAANRNLADGGFPAALPGVIAVADLPSDKAGGALAAPGTDILTTVPGSRWGFVSGPSYAAAHVSGLLALILDARSRIGAAGGHERALAATDLVSGLDGRIDACASLSHAAPSCDCSCSPGADVHSLARH</sequence>
<dbReference type="RefSeq" id="WP_376852328.1">
    <property type="nucleotide sequence ID" value="NZ_JBHSMF010000010.1"/>
</dbReference>
<dbReference type="PROSITE" id="PS51892">
    <property type="entry name" value="SUBTILASE"/>
    <property type="match status" value="1"/>
</dbReference>
<proteinExistence type="inferred from homology"/>
<comment type="similarity">
    <text evidence="1 5">Belongs to the peptidase S8 family.</text>
</comment>
<feature type="domain" description="Peptidase S8/S53" evidence="7">
    <location>
        <begin position="153"/>
        <end position="358"/>
    </location>
</feature>
<dbReference type="Proteomes" id="UP001596037">
    <property type="component" value="Unassembled WGS sequence"/>
</dbReference>
<comment type="caution">
    <text evidence="8">The sequence shown here is derived from an EMBL/GenBank/DDBJ whole genome shotgun (WGS) entry which is preliminary data.</text>
</comment>
<feature type="active site" description="Charge relay system" evidence="5">
    <location>
        <position position="340"/>
    </location>
</feature>
<dbReference type="InterPro" id="IPR015500">
    <property type="entry name" value="Peptidase_S8_subtilisin-rel"/>
</dbReference>
<evidence type="ECO:0000313" key="8">
    <source>
        <dbReference type="EMBL" id="MFC5500084.1"/>
    </source>
</evidence>
<dbReference type="PROSITE" id="PS00136">
    <property type="entry name" value="SUBTILASE_ASP"/>
    <property type="match status" value="1"/>
</dbReference>
<evidence type="ECO:0000256" key="6">
    <source>
        <dbReference type="SAM" id="SignalP"/>
    </source>
</evidence>
<evidence type="ECO:0000256" key="1">
    <source>
        <dbReference type="ARBA" id="ARBA00011073"/>
    </source>
</evidence>
<dbReference type="PANTHER" id="PTHR43806">
    <property type="entry name" value="PEPTIDASE S8"/>
    <property type="match status" value="1"/>
</dbReference>
<evidence type="ECO:0000256" key="4">
    <source>
        <dbReference type="ARBA" id="ARBA00022825"/>
    </source>
</evidence>
<keyword evidence="2 5" id="KW-0645">Protease</keyword>
<feature type="chain" id="PRO_5046321238" evidence="6">
    <location>
        <begin position="27"/>
        <end position="412"/>
    </location>
</feature>
<name>A0ABW0NI69_9BURK</name>
<feature type="active site" description="Charge relay system" evidence="5">
    <location>
        <position position="193"/>
    </location>
</feature>
<accession>A0ABW0NI69</accession>
<keyword evidence="4 5" id="KW-0720">Serine protease</keyword>
<dbReference type="InterPro" id="IPR036852">
    <property type="entry name" value="Peptidase_S8/S53_dom_sf"/>
</dbReference>
<protein>
    <submittedName>
        <fullName evidence="8">S8 family serine peptidase</fullName>
    </submittedName>
</protein>